<comment type="caution">
    <text evidence="1">The sequence shown here is derived from an EMBL/GenBank/DDBJ whole genome shotgun (WGS) entry which is preliminary data.</text>
</comment>
<dbReference type="Proteomes" id="UP001055167">
    <property type="component" value="Unassembled WGS sequence"/>
</dbReference>
<evidence type="ECO:0000313" key="2">
    <source>
        <dbReference type="Proteomes" id="UP001055167"/>
    </source>
</evidence>
<keyword evidence="1" id="KW-0808">Transferase</keyword>
<organism evidence="1 2">
    <name type="scientific">Methylobacterium crusticola</name>
    <dbReference type="NCBI Taxonomy" id="1697972"/>
    <lineage>
        <taxon>Bacteria</taxon>
        <taxon>Pseudomonadati</taxon>
        <taxon>Pseudomonadota</taxon>
        <taxon>Alphaproteobacteria</taxon>
        <taxon>Hyphomicrobiales</taxon>
        <taxon>Methylobacteriaceae</taxon>
        <taxon>Methylobacterium</taxon>
    </lineage>
</organism>
<dbReference type="Pfam" id="PF02348">
    <property type="entry name" value="CTP_transf_3"/>
    <property type="match status" value="1"/>
</dbReference>
<evidence type="ECO:0000313" key="1">
    <source>
        <dbReference type="EMBL" id="GJD47524.1"/>
    </source>
</evidence>
<dbReference type="SUPFAM" id="SSF53448">
    <property type="entry name" value="Nucleotide-diphospho-sugar transferases"/>
    <property type="match status" value="1"/>
</dbReference>
<name>A0ABQ4QS54_9HYPH</name>
<dbReference type="EMBL" id="BPQH01000001">
    <property type="protein sequence ID" value="GJD47524.1"/>
    <property type="molecule type" value="Genomic_DNA"/>
</dbReference>
<dbReference type="GO" id="GO:0016779">
    <property type="term" value="F:nucleotidyltransferase activity"/>
    <property type="evidence" value="ECO:0007669"/>
    <property type="project" value="UniProtKB-KW"/>
</dbReference>
<dbReference type="Gene3D" id="3.90.550.10">
    <property type="entry name" value="Spore Coat Polysaccharide Biosynthesis Protein SpsA, Chain A"/>
    <property type="match status" value="1"/>
</dbReference>
<reference evidence="1" key="1">
    <citation type="journal article" date="2021" name="Front. Microbiol.">
        <title>Comprehensive Comparative Genomics and Phenotyping of Methylobacterium Species.</title>
        <authorList>
            <person name="Alessa O."/>
            <person name="Ogura Y."/>
            <person name="Fujitani Y."/>
            <person name="Takami H."/>
            <person name="Hayashi T."/>
            <person name="Sahin N."/>
            <person name="Tani A."/>
        </authorList>
    </citation>
    <scope>NUCLEOTIDE SEQUENCE</scope>
    <source>
        <strain evidence="1">KCTC 52305</strain>
    </source>
</reference>
<protein>
    <submittedName>
        <fullName evidence="1">8-amino-3,8-dideoxy-manno-octulosonate cytidylyltransferase</fullName>
    </submittedName>
</protein>
<dbReference type="InterPro" id="IPR003329">
    <property type="entry name" value="Cytidylyl_trans"/>
</dbReference>
<gene>
    <name evidence="1" type="primary">kdsB_1</name>
    <name evidence="1" type="ORF">OPKNFCMD_0232</name>
</gene>
<sequence>MSTVAILQARTSSGRLPGKVLRPILGLPMILHQIARVRRARSLDRLIVATSTDPSDDHLAAVLAGAQVAVHRGALDDVLGRFAGALAALAPGAGTVVRLTADCPLADPDVIDATVAHHRAAGAAYTSNCLHPSFPDGLDVEVVGAEALRLADREAVLPSEREHVTPFIRARPERFAAAEWRSPRDLSHLRWTVDTPGDLAFVTAVYERLHPADPDFGSEAVLALLDREPGLAALNTGEVRNAGYAASLAAEAGARA</sequence>
<dbReference type="PANTHER" id="PTHR42866">
    <property type="entry name" value="3-DEOXY-MANNO-OCTULOSONATE CYTIDYLYLTRANSFERASE"/>
    <property type="match status" value="1"/>
</dbReference>
<keyword evidence="2" id="KW-1185">Reference proteome</keyword>
<dbReference type="PANTHER" id="PTHR42866:SF1">
    <property type="entry name" value="SPORE COAT POLYSACCHARIDE BIOSYNTHESIS PROTEIN SPSF"/>
    <property type="match status" value="1"/>
</dbReference>
<accession>A0ABQ4QS54</accession>
<dbReference type="InterPro" id="IPR029044">
    <property type="entry name" value="Nucleotide-diphossugar_trans"/>
</dbReference>
<proteinExistence type="predicted"/>
<dbReference type="CDD" id="cd02518">
    <property type="entry name" value="GT2_SpsF"/>
    <property type="match status" value="1"/>
</dbReference>
<keyword evidence="1" id="KW-0548">Nucleotidyltransferase</keyword>
<reference evidence="1" key="2">
    <citation type="submission" date="2021-08" db="EMBL/GenBank/DDBJ databases">
        <authorList>
            <person name="Tani A."/>
            <person name="Ola A."/>
            <person name="Ogura Y."/>
            <person name="Katsura K."/>
            <person name="Hayashi T."/>
        </authorList>
    </citation>
    <scope>NUCLEOTIDE SEQUENCE</scope>
    <source>
        <strain evidence="1">KCTC 52305</strain>
    </source>
</reference>